<evidence type="ECO:0000256" key="1">
    <source>
        <dbReference type="SAM" id="SignalP"/>
    </source>
</evidence>
<organism evidence="2 3">
    <name type="scientific">Actinorhabdospora filicis</name>
    <dbReference type="NCBI Taxonomy" id="1785913"/>
    <lineage>
        <taxon>Bacteria</taxon>
        <taxon>Bacillati</taxon>
        <taxon>Actinomycetota</taxon>
        <taxon>Actinomycetes</taxon>
        <taxon>Micromonosporales</taxon>
        <taxon>Micromonosporaceae</taxon>
        <taxon>Actinorhabdospora</taxon>
    </lineage>
</organism>
<protein>
    <recommendedName>
        <fullName evidence="4">Lipoprotein</fullName>
    </recommendedName>
</protein>
<proteinExistence type="predicted"/>
<comment type="caution">
    <text evidence="2">The sequence shown here is derived from an EMBL/GenBank/DDBJ whole genome shotgun (WGS) entry which is preliminary data.</text>
</comment>
<dbReference type="EMBL" id="BSTX01000001">
    <property type="protein sequence ID" value="GLZ77061.1"/>
    <property type="molecule type" value="Genomic_DNA"/>
</dbReference>
<name>A0A9W6W922_9ACTN</name>
<reference evidence="2" key="1">
    <citation type="submission" date="2023-03" db="EMBL/GenBank/DDBJ databases">
        <title>Actinorhabdospora filicis NBRC 111898.</title>
        <authorList>
            <person name="Ichikawa N."/>
            <person name="Sato H."/>
            <person name="Tonouchi N."/>
        </authorList>
    </citation>
    <scope>NUCLEOTIDE SEQUENCE</scope>
    <source>
        <strain evidence="2">NBRC 111898</strain>
    </source>
</reference>
<keyword evidence="3" id="KW-1185">Reference proteome</keyword>
<evidence type="ECO:0008006" key="4">
    <source>
        <dbReference type="Google" id="ProtNLM"/>
    </source>
</evidence>
<sequence length="184" mass="20694">MRTARPRLAAAMLAAIALFALAACGRVAVINPPREKPVELDGVYQGTVSVSLSTTTDLVREEREETGDCTKYFERSVKVRDCRRALYGWYRNPEGDLTVMLQLYEMEDVDASVQLVTDVLGGDSVGFYEGAWNSSDRTGRYALSMWVLDPDGRELEGERKDRAQQLAFAVEFWFKPRVEELTGL</sequence>
<dbReference type="RefSeq" id="WP_285662196.1">
    <property type="nucleotide sequence ID" value="NZ_BSTX01000001.1"/>
</dbReference>
<feature type="chain" id="PRO_5040993309" description="Lipoprotein" evidence="1">
    <location>
        <begin position="23"/>
        <end position="184"/>
    </location>
</feature>
<feature type="signal peptide" evidence="1">
    <location>
        <begin position="1"/>
        <end position="22"/>
    </location>
</feature>
<dbReference type="PROSITE" id="PS51257">
    <property type="entry name" value="PROKAR_LIPOPROTEIN"/>
    <property type="match status" value="1"/>
</dbReference>
<accession>A0A9W6W922</accession>
<evidence type="ECO:0000313" key="2">
    <source>
        <dbReference type="EMBL" id="GLZ77061.1"/>
    </source>
</evidence>
<dbReference type="Proteomes" id="UP001165079">
    <property type="component" value="Unassembled WGS sequence"/>
</dbReference>
<keyword evidence="1" id="KW-0732">Signal</keyword>
<dbReference type="AlphaFoldDB" id="A0A9W6W922"/>
<gene>
    <name evidence="2" type="ORF">Afil01_18680</name>
</gene>
<evidence type="ECO:0000313" key="3">
    <source>
        <dbReference type="Proteomes" id="UP001165079"/>
    </source>
</evidence>